<organism evidence="2 3">
    <name type="scientific">Rhizopogon vesiculosus</name>
    <dbReference type="NCBI Taxonomy" id="180088"/>
    <lineage>
        <taxon>Eukaryota</taxon>
        <taxon>Fungi</taxon>
        <taxon>Dikarya</taxon>
        <taxon>Basidiomycota</taxon>
        <taxon>Agaricomycotina</taxon>
        <taxon>Agaricomycetes</taxon>
        <taxon>Agaricomycetidae</taxon>
        <taxon>Boletales</taxon>
        <taxon>Suillineae</taxon>
        <taxon>Rhizopogonaceae</taxon>
        <taxon>Rhizopogon</taxon>
    </lineage>
</organism>
<dbReference type="Proteomes" id="UP000183567">
    <property type="component" value="Unassembled WGS sequence"/>
</dbReference>
<gene>
    <name evidence="2" type="ORF">AZE42_11332</name>
</gene>
<comment type="caution">
    <text evidence="2">The sequence shown here is derived from an EMBL/GenBank/DDBJ whole genome shotgun (WGS) entry which is preliminary data.</text>
</comment>
<dbReference type="AlphaFoldDB" id="A0A1J8QZ53"/>
<proteinExistence type="predicted"/>
<reference evidence="2 3" key="1">
    <citation type="submission" date="2016-03" db="EMBL/GenBank/DDBJ databases">
        <title>Comparative genomics of the ectomycorrhizal sister species Rhizopogon vinicolor and Rhizopogon vesiculosus (Basidiomycota: Boletales) reveals a divergence of the mating type B locus.</title>
        <authorList>
            <person name="Mujic A.B."/>
            <person name="Kuo A."/>
            <person name="Tritt A."/>
            <person name="Lipzen A."/>
            <person name="Chen C."/>
            <person name="Johnson J."/>
            <person name="Sharma A."/>
            <person name="Barry K."/>
            <person name="Grigoriev I.V."/>
            <person name="Spatafora J.W."/>
        </authorList>
    </citation>
    <scope>NUCLEOTIDE SEQUENCE [LARGE SCALE GENOMIC DNA]</scope>
    <source>
        <strain evidence="2 3">AM-OR11-056</strain>
    </source>
</reference>
<feature type="region of interest" description="Disordered" evidence="1">
    <location>
        <begin position="1"/>
        <end position="31"/>
    </location>
</feature>
<protein>
    <submittedName>
        <fullName evidence="2">Uncharacterized protein</fullName>
    </submittedName>
</protein>
<sequence length="31" mass="3241">MSLLFGSESRLQGSSSINGADLLQSREAASQ</sequence>
<evidence type="ECO:0000313" key="2">
    <source>
        <dbReference type="EMBL" id="OJA18784.1"/>
    </source>
</evidence>
<keyword evidence="3" id="KW-1185">Reference proteome</keyword>
<feature type="non-terminal residue" evidence="2">
    <location>
        <position position="31"/>
    </location>
</feature>
<evidence type="ECO:0000256" key="1">
    <source>
        <dbReference type="SAM" id="MobiDB-lite"/>
    </source>
</evidence>
<name>A0A1J8QZ53_9AGAM</name>
<dbReference type="EMBL" id="LVVM01001328">
    <property type="protein sequence ID" value="OJA18784.1"/>
    <property type="molecule type" value="Genomic_DNA"/>
</dbReference>
<feature type="compositionally biased region" description="Polar residues" evidence="1">
    <location>
        <begin position="9"/>
        <end position="18"/>
    </location>
</feature>
<accession>A0A1J8QZ53</accession>
<evidence type="ECO:0000313" key="3">
    <source>
        <dbReference type="Proteomes" id="UP000183567"/>
    </source>
</evidence>